<evidence type="ECO:0000313" key="3">
    <source>
        <dbReference type="Proteomes" id="UP000050501"/>
    </source>
</evidence>
<dbReference type="InterPro" id="IPR036390">
    <property type="entry name" value="WH_DNA-bd_sf"/>
</dbReference>
<organism evidence="2 3">
    <name type="scientific">Levilinea saccharolytica</name>
    <dbReference type="NCBI Taxonomy" id="229921"/>
    <lineage>
        <taxon>Bacteria</taxon>
        <taxon>Bacillati</taxon>
        <taxon>Chloroflexota</taxon>
        <taxon>Anaerolineae</taxon>
        <taxon>Anaerolineales</taxon>
        <taxon>Anaerolineaceae</taxon>
        <taxon>Levilinea</taxon>
    </lineage>
</organism>
<dbReference type="RefSeq" id="WP_062417284.1">
    <property type="nucleotide sequence ID" value="NZ_LGCM01000046.1"/>
</dbReference>
<dbReference type="SUPFAM" id="SSF53067">
    <property type="entry name" value="Actin-like ATPase domain"/>
    <property type="match status" value="1"/>
</dbReference>
<dbReference type="PANTHER" id="PTHR18964:SF149">
    <property type="entry name" value="BIFUNCTIONAL UDP-N-ACETYLGLUCOSAMINE 2-EPIMERASE_N-ACETYLMANNOSAMINE KINASE"/>
    <property type="match status" value="1"/>
</dbReference>
<dbReference type="InterPro" id="IPR036388">
    <property type="entry name" value="WH-like_DNA-bd_sf"/>
</dbReference>
<gene>
    <name evidence="2" type="ORF">ADN01_13880</name>
</gene>
<proteinExistence type="inferred from homology"/>
<reference evidence="2 3" key="1">
    <citation type="submission" date="2015-07" db="EMBL/GenBank/DDBJ databases">
        <title>Genome sequence of Levilinea saccharolytica DSM 16555.</title>
        <authorList>
            <person name="Hemp J."/>
            <person name="Ward L.M."/>
            <person name="Pace L.A."/>
            <person name="Fischer W.W."/>
        </authorList>
    </citation>
    <scope>NUCLEOTIDE SEQUENCE [LARGE SCALE GENOMIC DNA]</scope>
    <source>
        <strain evidence="2 3">KIBI-1</strain>
    </source>
</reference>
<dbReference type="InterPro" id="IPR043129">
    <property type="entry name" value="ATPase_NBD"/>
</dbReference>
<dbReference type="SUPFAM" id="SSF46785">
    <property type="entry name" value="Winged helix' DNA-binding domain"/>
    <property type="match status" value="1"/>
</dbReference>
<comment type="caution">
    <text evidence="2">The sequence shown here is derived from an EMBL/GenBank/DDBJ whole genome shotgun (WGS) entry which is preliminary data.</text>
</comment>
<protein>
    <submittedName>
        <fullName evidence="2">Uncharacterized protein</fullName>
    </submittedName>
</protein>
<dbReference type="CDD" id="cd24076">
    <property type="entry name" value="ASKHA_ATPase_ROK_BsXylR-like"/>
    <property type="match status" value="1"/>
</dbReference>
<dbReference type="Gene3D" id="3.30.420.40">
    <property type="match status" value="2"/>
</dbReference>
<dbReference type="EMBL" id="LGCM01000046">
    <property type="protein sequence ID" value="KPL79767.1"/>
    <property type="molecule type" value="Genomic_DNA"/>
</dbReference>
<dbReference type="InterPro" id="IPR000600">
    <property type="entry name" value="ROK"/>
</dbReference>
<dbReference type="Pfam" id="PF00480">
    <property type="entry name" value="ROK"/>
    <property type="match status" value="1"/>
</dbReference>
<sequence length="394" mass="42874">MNTSIILHAIRLSAPLSRAELATRTGLTRSTVSLIIDDLIDREFVQETTISQVSKVGRPGMLLQFNPEGGCVIGVEIGVDFISVILTNFIGQVLWRHKRMTSEQETQLDLLQIAENIIDEALHYGKKLDLRPLGIGVGVPGLVDSHQGKLVFAPNLHWVDVPLRQIWTKRFDLPVFVENEANCACLGEYFYGIAHTVKDFLFLKTGVGLGGGVMIDGKLFRGSSGFAGEIGHITIYESDVVCACGRKGCLETFVRPSSLLTHVAARLKNGEASLLYEIVGPDLSRLSIEHIAEAARQNDALAISAIEALGVHFGIGITNLVNIFNPELVVFGGTLVPLHPWMIPVIAATLQKNVLPPLRKITRIEPSSHGEDACLLGAVALVMDDILREPLNIS</sequence>
<dbReference type="Gene3D" id="1.10.10.10">
    <property type="entry name" value="Winged helix-like DNA-binding domain superfamily/Winged helix DNA-binding domain"/>
    <property type="match status" value="1"/>
</dbReference>
<dbReference type="Proteomes" id="UP000050501">
    <property type="component" value="Unassembled WGS sequence"/>
</dbReference>
<evidence type="ECO:0000313" key="2">
    <source>
        <dbReference type="EMBL" id="KPL79767.1"/>
    </source>
</evidence>
<dbReference type="GO" id="GO:0003700">
    <property type="term" value="F:DNA-binding transcription factor activity"/>
    <property type="evidence" value="ECO:0007669"/>
    <property type="project" value="InterPro"/>
</dbReference>
<dbReference type="STRING" id="229921.ADN01_13880"/>
<comment type="similarity">
    <text evidence="1">Belongs to the ROK (NagC/XylR) family.</text>
</comment>
<dbReference type="AlphaFoldDB" id="A0A0P6XBZ5"/>
<name>A0A0P6XBZ5_9CHLR</name>
<dbReference type="PANTHER" id="PTHR18964">
    <property type="entry name" value="ROK (REPRESSOR, ORF, KINASE) FAMILY"/>
    <property type="match status" value="1"/>
</dbReference>
<keyword evidence="3" id="KW-1185">Reference proteome</keyword>
<accession>A0A0P6XBZ5</accession>
<evidence type="ECO:0000256" key="1">
    <source>
        <dbReference type="ARBA" id="ARBA00006479"/>
    </source>
</evidence>